<feature type="chain" id="PRO_5007573353" description="Secreted protein" evidence="2">
    <location>
        <begin position="23"/>
        <end position="156"/>
    </location>
</feature>
<sequence>MKKRVLLAMAVIMVLGSVKAMAEEVDDISLMITEGKIAAAEAAAASDRCMECEMNIPGKLDAAELNMNLITIETQIKEMEKMQDEISDMENTNGLMSALGQTITTAEAVRKEIDRSADLDKSRQLVGELTKTIREFKAQLPSNQIRGLKVHHELSY</sequence>
<dbReference type="AlphaFoldDB" id="A0A150WT67"/>
<dbReference type="OrthoDB" id="5293661at2"/>
<feature type="signal peptide" evidence="2">
    <location>
        <begin position="1"/>
        <end position="22"/>
    </location>
</feature>
<keyword evidence="1" id="KW-0175">Coiled coil</keyword>
<keyword evidence="2" id="KW-0732">Signal</keyword>
<evidence type="ECO:0000256" key="2">
    <source>
        <dbReference type="SAM" id="SignalP"/>
    </source>
</evidence>
<evidence type="ECO:0000313" key="4">
    <source>
        <dbReference type="Proteomes" id="UP000075391"/>
    </source>
</evidence>
<accession>A0A150WT67</accession>
<reference evidence="3 4" key="1">
    <citation type="submission" date="2016-03" db="EMBL/GenBank/DDBJ databases">
        <authorList>
            <person name="Ploux O."/>
        </authorList>
    </citation>
    <scope>NUCLEOTIDE SEQUENCE [LARGE SCALE GENOMIC DNA]</scope>
    <source>
        <strain evidence="3 4">BER2</strain>
    </source>
</reference>
<evidence type="ECO:0000256" key="1">
    <source>
        <dbReference type="SAM" id="Coils"/>
    </source>
</evidence>
<feature type="coiled-coil region" evidence="1">
    <location>
        <begin position="62"/>
        <end position="92"/>
    </location>
</feature>
<dbReference type="Proteomes" id="UP000075391">
    <property type="component" value="Unassembled WGS sequence"/>
</dbReference>
<evidence type="ECO:0008006" key="5">
    <source>
        <dbReference type="Google" id="ProtNLM"/>
    </source>
</evidence>
<dbReference type="EMBL" id="LUKF01000007">
    <property type="protein sequence ID" value="KYG67688.1"/>
    <property type="molecule type" value="Genomic_DNA"/>
</dbReference>
<comment type="caution">
    <text evidence="3">The sequence shown here is derived from an EMBL/GenBank/DDBJ whole genome shotgun (WGS) entry which is preliminary data.</text>
</comment>
<organism evidence="3 4">
    <name type="scientific">Bdellovibrio bacteriovorus</name>
    <dbReference type="NCBI Taxonomy" id="959"/>
    <lineage>
        <taxon>Bacteria</taxon>
        <taxon>Pseudomonadati</taxon>
        <taxon>Bdellovibrionota</taxon>
        <taxon>Bdellovibrionia</taxon>
        <taxon>Bdellovibrionales</taxon>
        <taxon>Pseudobdellovibrionaceae</taxon>
        <taxon>Bdellovibrio</taxon>
    </lineage>
</organism>
<protein>
    <recommendedName>
        <fullName evidence="5">Secreted protein</fullName>
    </recommendedName>
</protein>
<dbReference type="RefSeq" id="WP_063243283.1">
    <property type="nucleotide sequence ID" value="NZ_CP168967.1"/>
</dbReference>
<name>A0A150WT67_BDEBC</name>
<gene>
    <name evidence="3" type="ORF">AZI85_16980</name>
</gene>
<proteinExistence type="predicted"/>
<evidence type="ECO:0000313" key="3">
    <source>
        <dbReference type="EMBL" id="KYG67688.1"/>
    </source>
</evidence>